<evidence type="ECO:0000313" key="2">
    <source>
        <dbReference type="EMBL" id="CAH3024778.1"/>
    </source>
</evidence>
<sequence length="261" mass="29734">MTAAKEDDRDFIRAIINHPEPMCLLATDFQLYSLSQSCVDAVDFRPVSIDPTFNNGPFNVTPVSFRNVVLESSRTGQCPVFLGPLHIHQSMTFYAYYYLTSQLVALQPRLQSMQAFGTDSEDELVKACKSVFKEGISLRCFRHFKQNVETAMKNCGMQEHINTITGQIFGSEETRGLLEAESEDEFDQALQDHIKIWRELPGGEKFCKYFSDRSTMMKSCMTADIRAKAGLGNPPKKFYTNDSETNNERIKHRMDHREAGL</sequence>
<reference evidence="2 3" key="1">
    <citation type="submission" date="2022-05" db="EMBL/GenBank/DDBJ databases">
        <authorList>
            <consortium name="Genoscope - CEA"/>
            <person name="William W."/>
        </authorList>
    </citation>
    <scope>NUCLEOTIDE SEQUENCE [LARGE SCALE GENOMIC DNA]</scope>
</reference>
<proteinExistence type="predicted"/>
<comment type="caution">
    <text evidence="2">The sequence shown here is derived from an EMBL/GenBank/DDBJ whole genome shotgun (WGS) entry which is preliminary data.</text>
</comment>
<evidence type="ECO:0000313" key="3">
    <source>
        <dbReference type="Proteomes" id="UP001159427"/>
    </source>
</evidence>
<evidence type="ECO:0008006" key="4">
    <source>
        <dbReference type="Google" id="ProtNLM"/>
    </source>
</evidence>
<gene>
    <name evidence="2" type="ORF">PEVE_00024031</name>
</gene>
<keyword evidence="3" id="KW-1185">Reference proteome</keyword>
<feature type="region of interest" description="Disordered" evidence="1">
    <location>
        <begin position="234"/>
        <end position="261"/>
    </location>
</feature>
<evidence type="ECO:0000256" key="1">
    <source>
        <dbReference type="SAM" id="MobiDB-lite"/>
    </source>
</evidence>
<name>A0ABN8M9U9_9CNID</name>
<accession>A0ABN8M9U9</accession>
<organism evidence="2 3">
    <name type="scientific">Porites evermanni</name>
    <dbReference type="NCBI Taxonomy" id="104178"/>
    <lineage>
        <taxon>Eukaryota</taxon>
        <taxon>Metazoa</taxon>
        <taxon>Cnidaria</taxon>
        <taxon>Anthozoa</taxon>
        <taxon>Hexacorallia</taxon>
        <taxon>Scleractinia</taxon>
        <taxon>Fungiina</taxon>
        <taxon>Poritidae</taxon>
        <taxon>Porites</taxon>
    </lineage>
</organism>
<protein>
    <recommendedName>
        <fullName evidence="4">MULE transposase domain-containing protein</fullName>
    </recommendedName>
</protein>
<dbReference type="EMBL" id="CALNXI010000320">
    <property type="protein sequence ID" value="CAH3024778.1"/>
    <property type="molecule type" value="Genomic_DNA"/>
</dbReference>
<dbReference type="Proteomes" id="UP001159427">
    <property type="component" value="Unassembled WGS sequence"/>
</dbReference>